<proteinExistence type="predicted"/>
<accession>A0A4Y8ZP85</accession>
<comment type="caution">
    <text evidence="1">The sequence shown here is derived from an EMBL/GenBank/DDBJ whole genome shotgun (WGS) entry which is preliminary data.</text>
</comment>
<dbReference type="InterPro" id="IPR045617">
    <property type="entry name" value="DUF6445"/>
</dbReference>
<organism evidence="1 2">
    <name type="scientific">Sphingomonas parva</name>
    <dbReference type="NCBI Taxonomy" id="2555898"/>
    <lineage>
        <taxon>Bacteria</taxon>
        <taxon>Pseudomonadati</taxon>
        <taxon>Pseudomonadota</taxon>
        <taxon>Alphaproteobacteria</taxon>
        <taxon>Sphingomonadales</taxon>
        <taxon>Sphingomonadaceae</taxon>
        <taxon>Sphingomonas</taxon>
    </lineage>
</organism>
<dbReference type="EMBL" id="SPDV01000023">
    <property type="protein sequence ID" value="TFI57828.1"/>
    <property type="molecule type" value="Genomic_DNA"/>
</dbReference>
<dbReference type="AlphaFoldDB" id="A0A4Y8ZP85"/>
<sequence>MTPRRIHVGTSNTPVVIIDGFGGSLAQTRALADALKPYPPASNYYPGLRRVIAEEDAPAHDYVVRTLEAAAPFVGGGFDMDGFDLIEASFSIVTAPPSSLNPLQRAPHFDTTDPKQLAVLHYLSDTPGTGTAFFRQRSTGIERVSETNVAEFVAAARRESVGLSGYIQGSNAPFEQIGLVEALPDRLIIYPSCLLHSGIIPPDMPLSDDPRRGRLTANIFIRGH</sequence>
<dbReference type="OrthoDB" id="7630206at2"/>
<dbReference type="RefSeq" id="WP_135087477.1">
    <property type="nucleotide sequence ID" value="NZ_SPDV01000023.1"/>
</dbReference>
<dbReference type="Pfam" id="PF20043">
    <property type="entry name" value="DUF6445"/>
    <property type="match status" value="1"/>
</dbReference>
<protein>
    <submittedName>
        <fullName evidence="1">Uncharacterized protein</fullName>
    </submittedName>
</protein>
<reference evidence="1 2" key="1">
    <citation type="submission" date="2019-03" db="EMBL/GenBank/DDBJ databases">
        <title>Genome sequence of Sphingomonas sp. 17J27-24.</title>
        <authorList>
            <person name="Kim M."/>
            <person name="Maeng S."/>
            <person name="Sathiyaraj S."/>
        </authorList>
    </citation>
    <scope>NUCLEOTIDE SEQUENCE [LARGE SCALE GENOMIC DNA]</scope>
    <source>
        <strain evidence="1 2">17J27-24</strain>
    </source>
</reference>
<evidence type="ECO:0000313" key="2">
    <source>
        <dbReference type="Proteomes" id="UP000298213"/>
    </source>
</evidence>
<dbReference type="Proteomes" id="UP000298213">
    <property type="component" value="Unassembled WGS sequence"/>
</dbReference>
<gene>
    <name evidence="1" type="ORF">E2493_13075</name>
</gene>
<name>A0A4Y8ZP85_9SPHN</name>
<keyword evidence="2" id="KW-1185">Reference proteome</keyword>
<evidence type="ECO:0000313" key="1">
    <source>
        <dbReference type="EMBL" id="TFI57828.1"/>
    </source>
</evidence>